<gene>
    <name evidence="3" type="ORF">LTR97_006011</name>
</gene>
<feature type="region of interest" description="Disordered" evidence="2">
    <location>
        <begin position="93"/>
        <end position="112"/>
    </location>
</feature>
<name>A0AAN8A2Z2_9PEZI</name>
<feature type="region of interest" description="Disordered" evidence="2">
    <location>
        <begin position="266"/>
        <end position="295"/>
    </location>
</feature>
<feature type="coiled-coil region" evidence="1">
    <location>
        <begin position="467"/>
        <end position="517"/>
    </location>
</feature>
<comment type="caution">
    <text evidence="3">The sequence shown here is derived from an EMBL/GenBank/DDBJ whole genome shotgun (WGS) entry which is preliminary data.</text>
</comment>
<feature type="region of interest" description="Disordered" evidence="2">
    <location>
        <begin position="599"/>
        <end position="618"/>
    </location>
</feature>
<feature type="compositionally biased region" description="Polar residues" evidence="2">
    <location>
        <begin position="130"/>
        <end position="144"/>
    </location>
</feature>
<protein>
    <submittedName>
        <fullName evidence="3">Uncharacterized protein</fullName>
    </submittedName>
</protein>
<proteinExistence type="predicted"/>
<dbReference type="EMBL" id="JAVRQU010000008">
    <property type="protein sequence ID" value="KAK5699878.1"/>
    <property type="molecule type" value="Genomic_DNA"/>
</dbReference>
<feature type="compositionally biased region" description="Basic and acidic residues" evidence="2">
    <location>
        <begin position="320"/>
        <end position="337"/>
    </location>
</feature>
<dbReference type="AlphaFoldDB" id="A0AAN8A2Z2"/>
<feature type="region of interest" description="Disordered" evidence="2">
    <location>
        <begin position="316"/>
        <end position="337"/>
    </location>
</feature>
<organism evidence="3 4">
    <name type="scientific">Elasticomyces elasticus</name>
    <dbReference type="NCBI Taxonomy" id="574655"/>
    <lineage>
        <taxon>Eukaryota</taxon>
        <taxon>Fungi</taxon>
        <taxon>Dikarya</taxon>
        <taxon>Ascomycota</taxon>
        <taxon>Pezizomycotina</taxon>
        <taxon>Dothideomycetes</taxon>
        <taxon>Dothideomycetidae</taxon>
        <taxon>Mycosphaerellales</taxon>
        <taxon>Teratosphaeriaceae</taxon>
        <taxon>Elasticomyces</taxon>
    </lineage>
</organism>
<feature type="region of interest" description="Disordered" evidence="2">
    <location>
        <begin position="120"/>
        <end position="145"/>
    </location>
</feature>
<evidence type="ECO:0000313" key="4">
    <source>
        <dbReference type="Proteomes" id="UP001310594"/>
    </source>
</evidence>
<feature type="coiled-coil region" evidence="1">
    <location>
        <begin position="553"/>
        <end position="580"/>
    </location>
</feature>
<evidence type="ECO:0000313" key="3">
    <source>
        <dbReference type="EMBL" id="KAK5699878.1"/>
    </source>
</evidence>
<sequence>MAVVNDMLQSPQVAAHLSAQQERNLTPMYGRPRSHTAPCTPLVEAPCAEPAELPGSLVAGQKSMASLRQVADGTYEYASEQASSSLYLGAEISRPRSSPQQPTYSASAMPRQSSDSFWSSTGLYAPVQPSPRSKSSGPYCLSQTENDDMPAFATRADERVDNAVVESARKSAERPSLSSVIAYPTADTGFTRPVTQELGAEHGLLEQIVRMRTSHESHLASLREAHERELDSHRSYIAFLEQRRGLIQATYEPVRRRLTLDTAHAATRGGEQRSADASATTHQSFDSLESQKRVSQEASAEAEALKRKLSLAKKAQTEFGDVRRERDRLRQEADSNSRRITQLKEIVRKSKDQEIVRKSKDQEKIHRNTISDLEARLLAANNERTDVLEGLLEASAEIQKLKAEESTTGRAMEELRNRLFFVEGRHATMRMPDAALAQGTNHAQQLKHTRTKSEYASAVPISSAQHIDELMCILAAREARIQQLEQDIGDAAIQDRMSELEASLYDHKRMLQAAREDRERYNSLLHHELRRQSRVAAQAPTPGLHAVVQSITDKDTSTKRQNLERELQHCREEIVLYKLDIRGYKKDLKRAEVELTERRYTNAERPPTPHSESSASIRSDASNIQNHSGLGILLPQRPTRTLASATSAALLLTATPVMPSSPPPPRPNTPMSTHKKLPKPPASRTPSPLPYARLQRDGTPRSLSDSIISSYAQRNT</sequence>
<accession>A0AAN8A2Z2</accession>
<feature type="compositionally biased region" description="Polar residues" evidence="2">
    <location>
        <begin position="701"/>
        <end position="716"/>
    </location>
</feature>
<dbReference type="Proteomes" id="UP001310594">
    <property type="component" value="Unassembled WGS sequence"/>
</dbReference>
<evidence type="ECO:0000256" key="2">
    <source>
        <dbReference type="SAM" id="MobiDB-lite"/>
    </source>
</evidence>
<reference evidence="3" key="1">
    <citation type="submission" date="2023-08" db="EMBL/GenBank/DDBJ databases">
        <title>Black Yeasts Isolated from many extreme environments.</title>
        <authorList>
            <person name="Coleine C."/>
            <person name="Stajich J.E."/>
            <person name="Selbmann L."/>
        </authorList>
    </citation>
    <scope>NUCLEOTIDE SEQUENCE</scope>
    <source>
        <strain evidence="3">CCFEE 5810</strain>
    </source>
</reference>
<feature type="region of interest" description="Disordered" evidence="2">
    <location>
        <begin position="655"/>
        <end position="716"/>
    </location>
</feature>
<feature type="compositionally biased region" description="Pro residues" evidence="2">
    <location>
        <begin position="659"/>
        <end position="668"/>
    </location>
</feature>
<feature type="compositionally biased region" description="Polar residues" evidence="2">
    <location>
        <begin position="95"/>
        <end position="112"/>
    </location>
</feature>
<evidence type="ECO:0000256" key="1">
    <source>
        <dbReference type="SAM" id="Coils"/>
    </source>
</evidence>
<feature type="compositionally biased region" description="Polar residues" evidence="2">
    <location>
        <begin position="275"/>
        <end position="288"/>
    </location>
</feature>
<feature type="compositionally biased region" description="Pro residues" evidence="2">
    <location>
        <begin position="679"/>
        <end position="689"/>
    </location>
</feature>
<keyword evidence="1" id="KW-0175">Coiled coil</keyword>